<gene>
    <name evidence="1" type="ORF">SHCRBa_257_A20_F_30</name>
</gene>
<reference evidence="1" key="1">
    <citation type="journal article" date="2015" name="J. Exp. Bot.">
        <title>Using quantitative PCR with retrotransposon-based insertion polymorphisms as markers in sugarcane.</title>
        <authorList>
            <person name="Metcalfe C.J."/>
            <person name="Oliveira S.G."/>
            <person name="Gaiarsa J.W."/>
            <person name="Aitken K.S."/>
            <person name="Carneiro M.S."/>
            <person name="Zatti F."/>
            <person name="Van Sluys M.A."/>
        </authorList>
    </citation>
    <scope>NUCLEOTIDE SEQUENCE</scope>
</reference>
<dbReference type="PANTHER" id="PTHR33984:SF2">
    <property type="entry name" value="OS02G0717600 PROTEIN"/>
    <property type="match status" value="1"/>
</dbReference>
<dbReference type="EMBL" id="KF184657">
    <property type="protein sequence ID" value="AGT17036.1"/>
    <property type="molecule type" value="Genomic_DNA"/>
</dbReference>
<sequence>MESGRRQGVVAIECVAGGSRAEEWGPGSSETVQTGDVVEELLIGVGSRGGPASHAAPFKGGRAALQKLLHAAYKRGETSVEVRVRRSASAQGQQRQLVAGGDSSGELADAATEARMQACIVPQESVGGGGIGRSRQYVLRSIRDPNYAVGLVDRMESECIAIRGSRSSRVVCALSKAQLQDGYVSYPWEKKMREVLPIPNSSSFLSLLILPMALDRAGSRYNSVEDTLARANAWILSSQATGVPIAFLNVQTEALLTKISGETASSTVNSGSLADLPNLANASLYGFEDYHGVDIGVVKAVRVWYTAAAGEMPVEIILEEGDARLGFAISRTEEGFIYVSSVVENDVERQAPSTRSGLRDLYREAKRASKLLVISRVSGQKVLPWMVSTSGAIRCFDTVSLSQKLSLHRHALRPILLHVLMWDGKSDAPSRPDREPCPLPMPLPLPSPEFAELPRQNSFACVEQRMQAEVDPGVMHDRDTAGDASFRFHNFSLPNNWV</sequence>
<organism evidence="1">
    <name type="scientific">Saccharum hybrid cultivar R570</name>
    <dbReference type="NCBI Taxonomy" id="131158"/>
    <lineage>
        <taxon>Eukaryota</taxon>
        <taxon>Viridiplantae</taxon>
        <taxon>Streptophyta</taxon>
        <taxon>Embryophyta</taxon>
        <taxon>Tracheophyta</taxon>
        <taxon>Spermatophyta</taxon>
        <taxon>Magnoliopsida</taxon>
        <taxon>Liliopsida</taxon>
        <taxon>Poales</taxon>
        <taxon>Poaceae</taxon>
        <taxon>PACMAD clade</taxon>
        <taxon>Panicoideae</taxon>
        <taxon>Andropogonodae</taxon>
        <taxon>Andropogoneae</taxon>
        <taxon>Saccharinae</taxon>
        <taxon>Saccharum</taxon>
        <taxon>Saccharum officinarum species complex</taxon>
    </lineage>
</organism>
<accession>A0A059Q363</accession>
<dbReference type="PANTHER" id="PTHR33984">
    <property type="entry name" value="OS02G0717600 PROTEIN"/>
    <property type="match status" value="1"/>
</dbReference>
<evidence type="ECO:0000313" key="1">
    <source>
        <dbReference type="EMBL" id="AGT17036.1"/>
    </source>
</evidence>
<proteinExistence type="predicted"/>
<name>A0A059Q363_9POAL</name>
<dbReference type="AlphaFoldDB" id="A0A059Q363"/>
<protein>
    <submittedName>
        <fullName evidence="1">Uncharacterized protein</fullName>
    </submittedName>
</protein>